<sequence length="282" mass="29671">MSRPVLFRILLVLLVGLVIGGEAMYLALRQYRAGDDEPTPEALHAVQAQLLQRTADVEFVRRQLDVAEGELAIERSAREALAAQVGSQLDQLGTLRDRLAFYEQLLPPTPGGVVSIRGLDIDRTAEGLSYRVLLMRSVRNGSPPFVGSLQFVAEGTQDGKPKTLVLSLLRPATSAPAPGTDPGPAAGVAGPTAAGGGGLGNIPAPAAKGKGDKNAKDEDAKDEDAKDARLPLPPDTIPFDFDQYQRGQGLLGLPKGFVPGAITLNVLEGGVVRATRTVKGPF</sequence>
<dbReference type="OrthoDB" id="8585321at2"/>
<dbReference type="EMBL" id="PYAL01000008">
    <property type="protein sequence ID" value="RXN84541.1"/>
    <property type="molecule type" value="Genomic_DNA"/>
</dbReference>
<gene>
    <name evidence="2" type="ORF">C7R54_24535</name>
</gene>
<dbReference type="Proteomes" id="UP000290849">
    <property type="component" value="Unassembled WGS sequence"/>
</dbReference>
<feature type="compositionally biased region" description="Basic and acidic residues" evidence="1">
    <location>
        <begin position="209"/>
        <end position="229"/>
    </location>
</feature>
<dbReference type="RefSeq" id="WP_129153354.1">
    <property type="nucleotide sequence ID" value="NZ_JBHSDO010000018.1"/>
</dbReference>
<proteinExistence type="predicted"/>
<organism evidence="2 3">
    <name type="scientific">Achromobacter aloeverae</name>
    <dbReference type="NCBI Taxonomy" id="1750518"/>
    <lineage>
        <taxon>Bacteria</taxon>
        <taxon>Pseudomonadati</taxon>
        <taxon>Pseudomonadota</taxon>
        <taxon>Betaproteobacteria</taxon>
        <taxon>Burkholderiales</taxon>
        <taxon>Alcaligenaceae</taxon>
        <taxon>Achromobacter</taxon>
    </lineage>
</organism>
<name>A0A4Q1HED5_9BURK</name>
<dbReference type="Pfam" id="PF20567">
    <property type="entry name" value="DUF6776"/>
    <property type="match status" value="1"/>
</dbReference>
<protein>
    <submittedName>
        <fullName evidence="2">Uncharacterized protein</fullName>
    </submittedName>
</protein>
<comment type="caution">
    <text evidence="2">The sequence shown here is derived from an EMBL/GenBank/DDBJ whole genome shotgun (WGS) entry which is preliminary data.</text>
</comment>
<evidence type="ECO:0000313" key="2">
    <source>
        <dbReference type="EMBL" id="RXN84541.1"/>
    </source>
</evidence>
<feature type="region of interest" description="Disordered" evidence="1">
    <location>
        <begin position="172"/>
        <end position="235"/>
    </location>
</feature>
<evidence type="ECO:0000256" key="1">
    <source>
        <dbReference type="SAM" id="MobiDB-lite"/>
    </source>
</evidence>
<feature type="compositionally biased region" description="Low complexity" evidence="1">
    <location>
        <begin position="172"/>
        <end position="192"/>
    </location>
</feature>
<dbReference type="InterPro" id="IPR046703">
    <property type="entry name" value="DUF6776"/>
</dbReference>
<reference evidence="2 3" key="1">
    <citation type="journal article" date="2017" name="Int. J. Syst. Evol. Microbiol.">
        <title>Achromobacter aloeverae sp. nov., isolated from the root of Aloe vera (L.) Burm.f.</title>
        <authorList>
            <person name="Kuncharoen N."/>
            <person name="Muramatsu Y."/>
            <person name="Shibata C."/>
            <person name="Kamakura Y."/>
            <person name="Nakagawa Y."/>
            <person name="Tanasupawat S."/>
        </authorList>
    </citation>
    <scope>NUCLEOTIDE SEQUENCE [LARGE SCALE GENOMIC DNA]</scope>
    <source>
        <strain evidence="2 3">AVA-1</strain>
    </source>
</reference>
<evidence type="ECO:0000313" key="3">
    <source>
        <dbReference type="Proteomes" id="UP000290849"/>
    </source>
</evidence>
<accession>A0A4Q1HED5</accession>
<keyword evidence="3" id="KW-1185">Reference proteome</keyword>
<dbReference type="AlphaFoldDB" id="A0A4Q1HED5"/>